<comment type="caution">
    <text evidence="2">The sequence shown here is derived from an EMBL/GenBank/DDBJ whole genome shotgun (WGS) entry which is preliminary data.</text>
</comment>
<keyword evidence="1" id="KW-0732">Signal</keyword>
<evidence type="ECO:0008006" key="4">
    <source>
        <dbReference type="Google" id="ProtNLM"/>
    </source>
</evidence>
<accession>S8BXA8</accession>
<evidence type="ECO:0000313" key="3">
    <source>
        <dbReference type="Proteomes" id="UP000015453"/>
    </source>
</evidence>
<protein>
    <recommendedName>
        <fullName evidence="4">S-protein homolog</fullName>
    </recommendedName>
</protein>
<reference evidence="2 3" key="1">
    <citation type="journal article" date="2013" name="BMC Genomics">
        <title>The miniature genome of a carnivorous plant Genlisea aurea contains a low number of genes and short non-coding sequences.</title>
        <authorList>
            <person name="Leushkin E.V."/>
            <person name="Sutormin R.A."/>
            <person name="Nabieva E.R."/>
            <person name="Penin A.A."/>
            <person name="Kondrashov A.S."/>
            <person name="Logacheva M.D."/>
        </authorList>
    </citation>
    <scope>NUCLEOTIDE SEQUENCE [LARGE SCALE GENOMIC DNA]</scope>
</reference>
<dbReference type="OrthoDB" id="876876at2759"/>
<feature type="signal peptide" evidence="1">
    <location>
        <begin position="1"/>
        <end position="21"/>
    </location>
</feature>
<evidence type="ECO:0000256" key="1">
    <source>
        <dbReference type="SAM" id="SignalP"/>
    </source>
</evidence>
<dbReference type="AlphaFoldDB" id="S8BXA8"/>
<gene>
    <name evidence="2" type="ORF">M569_15823</name>
</gene>
<dbReference type="Proteomes" id="UP000015453">
    <property type="component" value="Unassembled WGS sequence"/>
</dbReference>
<dbReference type="EMBL" id="AUSU01008735">
    <property type="protein sequence ID" value="EPS58989.1"/>
    <property type="molecule type" value="Genomic_DNA"/>
</dbReference>
<name>S8BXA8_9LAMI</name>
<sequence>MKILTAIISLIVFATHVFVVTRDIVTDSDPVRVHCFSGDDDFGIHVLNGAQRIVRRQGFVAFDEEINFGERLNVWLVREDGIYLSHDWNVMVKKYGWA</sequence>
<evidence type="ECO:0000313" key="2">
    <source>
        <dbReference type="EMBL" id="EPS58989.1"/>
    </source>
</evidence>
<keyword evidence="3" id="KW-1185">Reference proteome</keyword>
<organism evidence="2 3">
    <name type="scientific">Genlisea aurea</name>
    <dbReference type="NCBI Taxonomy" id="192259"/>
    <lineage>
        <taxon>Eukaryota</taxon>
        <taxon>Viridiplantae</taxon>
        <taxon>Streptophyta</taxon>
        <taxon>Embryophyta</taxon>
        <taxon>Tracheophyta</taxon>
        <taxon>Spermatophyta</taxon>
        <taxon>Magnoliopsida</taxon>
        <taxon>eudicotyledons</taxon>
        <taxon>Gunneridae</taxon>
        <taxon>Pentapetalae</taxon>
        <taxon>asterids</taxon>
        <taxon>lamiids</taxon>
        <taxon>Lamiales</taxon>
        <taxon>Lentibulariaceae</taxon>
        <taxon>Genlisea</taxon>
    </lineage>
</organism>
<feature type="chain" id="PRO_5004548669" description="S-protein homolog" evidence="1">
    <location>
        <begin position="22"/>
        <end position="98"/>
    </location>
</feature>
<proteinExistence type="predicted"/>